<dbReference type="GO" id="GO:0017108">
    <property type="term" value="F:5'-flap endonuclease activity"/>
    <property type="evidence" value="ECO:0007669"/>
    <property type="project" value="TreeGrafter"/>
</dbReference>
<keyword evidence="1" id="KW-0460">Magnesium</keyword>
<keyword evidence="1" id="KW-0227">DNA damage</keyword>
<dbReference type="OrthoDB" id="31113at2759"/>
<dbReference type="GO" id="GO:0046872">
    <property type="term" value="F:metal ion binding"/>
    <property type="evidence" value="ECO:0007669"/>
    <property type="project" value="UniProtKB-UniRule"/>
</dbReference>
<feature type="compositionally biased region" description="Polar residues" evidence="2">
    <location>
        <begin position="285"/>
        <end position="294"/>
    </location>
</feature>
<reference evidence="5" key="2">
    <citation type="submission" date="2013-12" db="EMBL/GenBank/DDBJ databases">
        <title>Evolution of pathogenesis and genome organization in the Tremellales.</title>
        <authorList>
            <person name="Cuomo C."/>
            <person name="Litvintseva A."/>
            <person name="Heitman J."/>
            <person name="Chen Y."/>
            <person name="Sun S."/>
            <person name="Springer D."/>
            <person name="Dromer F."/>
            <person name="Young S."/>
            <person name="Zeng Q."/>
            <person name="Chapman S."/>
            <person name="Gujja S."/>
            <person name="Saif S."/>
            <person name="Birren B."/>
        </authorList>
    </citation>
    <scope>NUCLEOTIDE SEQUENCE [LARGE SCALE GENOMIC DNA]</scope>
    <source>
        <strain evidence="5">BCC8398</strain>
    </source>
</reference>
<keyword evidence="1" id="KW-0269">Exonuclease</keyword>
<sequence>MGVRDLLKWVKTNHPEAMVTYPSRWASPELKGKRIAIDATLLTNRYHFASRDGPLKEKGEIIGWYNLISEMRAHGIKPVAIWDERGPREWKAPEARRRLTVRAGHLIRRNREIERSSRLRHLREVLHDFNAMSEEEKGIVRAHWEMTRFMFMRSKHDLEQEPHVEQIGLAHDSVLEESLPELAEAHSFTPEREAPMFTEEPVLASTAEIPSTAGQGSSLSVPAAKGSSRSVKDVAMEVSDIALAPVLLGVLAVASAVLKTLPSHSTDRREPIPPPLPPKPESITGGPSKTSQLVSTLSEADDATVERITSMIDAIAPLVQEYRDARRPSGYKEELEPDEMSMILSDGVVEMAQDLREEWIVTPPSSSAPDSGQGADVKKDREGRVEEIDETLAGLVSPDSIRETPSQMALTDEEGKIINDILSPPASPKLPPEPTILSDTEGTPEQISSGPSSYLDTSAMEEDPSLPEPLERLDALIQAVPTVQGIYERALDIPSAADHEDCKELLLTMGVPVLEAKIPYEAEGLASALAKRGLVDYVGTEDSDVLAYEGPLLRHLSPATQPLSFVSGVKLRELTGLSQSAYLDFLILLGTDASPRIPKVGPVTALKLIKKHGSIEQILRDDKGVSERVIDLEGFMEMVNNARKVFTELPPTNEWEESSAAGSGDEGPSDRGLTNGLLAERSWDESEVERLLENKHGIRLVEVQAPPSSIE</sequence>
<dbReference type="InterPro" id="IPR036279">
    <property type="entry name" value="5-3_exonuclease_C_sf"/>
</dbReference>
<name>A0A1B9GKQ4_9TREE</name>
<dbReference type="GO" id="GO:0006310">
    <property type="term" value="P:DNA recombination"/>
    <property type="evidence" value="ECO:0007669"/>
    <property type="project" value="TreeGrafter"/>
</dbReference>
<keyword evidence="1" id="KW-0234">DNA repair</keyword>
<dbReference type="SUPFAM" id="SSF47807">
    <property type="entry name" value="5' to 3' exonuclease, C-terminal subdomain"/>
    <property type="match status" value="1"/>
</dbReference>
<dbReference type="InterPro" id="IPR006086">
    <property type="entry name" value="XPG-I_dom"/>
</dbReference>
<dbReference type="InterPro" id="IPR008918">
    <property type="entry name" value="HhH2"/>
</dbReference>
<dbReference type="SMART" id="SM00484">
    <property type="entry name" value="XPGI"/>
    <property type="match status" value="1"/>
</dbReference>
<evidence type="ECO:0000256" key="1">
    <source>
        <dbReference type="RuleBase" id="RU910737"/>
    </source>
</evidence>
<comment type="cofactor">
    <cofactor evidence="1">
        <name>Mg(2+)</name>
        <dbReference type="ChEBI" id="CHEBI:18420"/>
    </cofactor>
    <text evidence="1">Binds 2 magnesium ions per subunit. They probably participate in the reaction catalyzed by the enzyme. May bind an additional third magnesium ion after substrate binding.</text>
</comment>
<dbReference type="AlphaFoldDB" id="A0A1B9GKQ4"/>
<evidence type="ECO:0000313" key="4">
    <source>
        <dbReference type="EMBL" id="OCF31639.1"/>
    </source>
</evidence>
<keyword evidence="1" id="KW-0228">DNA excision</keyword>
<dbReference type="InterPro" id="IPR006084">
    <property type="entry name" value="XPG/Rad2"/>
</dbReference>
<feature type="region of interest" description="Disordered" evidence="2">
    <location>
        <begin position="649"/>
        <end position="680"/>
    </location>
</feature>
<dbReference type="InterPro" id="IPR029060">
    <property type="entry name" value="PIN-like_dom_sf"/>
</dbReference>
<dbReference type="Gene3D" id="3.40.50.1010">
    <property type="entry name" value="5'-nuclease"/>
    <property type="match status" value="2"/>
</dbReference>
<dbReference type="GO" id="GO:0005634">
    <property type="term" value="C:nucleus"/>
    <property type="evidence" value="ECO:0007669"/>
    <property type="project" value="UniProtKB-SubCell"/>
</dbReference>
<feature type="compositionally biased region" description="Polar residues" evidence="2">
    <location>
        <begin position="437"/>
        <end position="456"/>
    </location>
</feature>
<dbReference type="STRING" id="1296120.A0A1B9GKQ4"/>
<dbReference type="Gene3D" id="1.10.150.20">
    <property type="entry name" value="5' to 3' exonuclease, C-terminal subdomain"/>
    <property type="match status" value="1"/>
</dbReference>
<dbReference type="SMART" id="SM00279">
    <property type="entry name" value="HhH2"/>
    <property type="match status" value="1"/>
</dbReference>
<comment type="subcellular location">
    <subcellularLocation>
        <location evidence="1">Nucleus</location>
    </subcellularLocation>
</comment>
<dbReference type="PANTHER" id="PTHR11081:SF8">
    <property type="entry name" value="EXONUCLEASE 1"/>
    <property type="match status" value="1"/>
</dbReference>
<dbReference type="Proteomes" id="UP000092666">
    <property type="component" value="Unassembled WGS sequence"/>
</dbReference>
<accession>A0A1B9GKQ4</accession>
<comment type="similarity">
    <text evidence="1">Belongs to the XPG/RAD2 endonuclease family. EXO1 subfamily.</text>
</comment>
<evidence type="ECO:0000313" key="5">
    <source>
        <dbReference type="Proteomes" id="UP000092666"/>
    </source>
</evidence>
<keyword evidence="5" id="KW-1185">Reference proteome</keyword>
<dbReference type="EC" id="3.1.-.-" evidence="1"/>
<feature type="region of interest" description="Disordered" evidence="2">
    <location>
        <begin position="422"/>
        <end position="466"/>
    </location>
</feature>
<dbReference type="SUPFAM" id="SSF88723">
    <property type="entry name" value="PIN domain-like"/>
    <property type="match status" value="1"/>
</dbReference>
<dbReference type="PRINTS" id="PR00853">
    <property type="entry name" value="XPGRADSUPER"/>
</dbReference>
<keyword evidence="1" id="KW-0540">Nuclease</keyword>
<organism evidence="4 5">
    <name type="scientific">Kwoniella heveanensis BCC8398</name>
    <dbReference type="NCBI Taxonomy" id="1296120"/>
    <lineage>
        <taxon>Eukaryota</taxon>
        <taxon>Fungi</taxon>
        <taxon>Dikarya</taxon>
        <taxon>Basidiomycota</taxon>
        <taxon>Agaricomycotina</taxon>
        <taxon>Tremellomycetes</taxon>
        <taxon>Tremellales</taxon>
        <taxon>Cryptococcaceae</taxon>
        <taxon>Kwoniella</taxon>
    </lineage>
</organism>
<keyword evidence="1" id="KW-0378">Hydrolase</keyword>
<keyword evidence="1" id="KW-0479">Metal-binding</keyword>
<dbReference type="GO" id="GO:0006298">
    <property type="term" value="P:mismatch repair"/>
    <property type="evidence" value="ECO:0007669"/>
    <property type="project" value="TreeGrafter"/>
</dbReference>
<dbReference type="GO" id="GO:0003677">
    <property type="term" value="F:DNA binding"/>
    <property type="evidence" value="ECO:0007669"/>
    <property type="project" value="UniProtKB-UniRule"/>
</dbReference>
<keyword evidence="1" id="KW-0539">Nucleus</keyword>
<feature type="region of interest" description="Disordered" evidence="2">
    <location>
        <begin position="263"/>
        <end position="294"/>
    </location>
</feature>
<gene>
    <name evidence="4" type="ORF">I316_06644</name>
</gene>
<protein>
    <recommendedName>
        <fullName evidence="1">Exonuclease 1</fullName>
        <ecNumber evidence="1">3.1.-.-</ecNumber>
    </recommendedName>
</protein>
<proteinExistence type="inferred from homology"/>
<feature type="domain" description="XPG-I" evidence="3">
    <location>
        <begin position="507"/>
        <end position="577"/>
    </location>
</feature>
<dbReference type="GO" id="GO:0035312">
    <property type="term" value="F:5'-3' DNA exonuclease activity"/>
    <property type="evidence" value="ECO:0007669"/>
    <property type="project" value="UniProtKB-UniRule"/>
</dbReference>
<keyword evidence="1" id="KW-0238">DNA-binding</keyword>
<dbReference type="EMBL" id="KV700132">
    <property type="protein sequence ID" value="OCF31639.1"/>
    <property type="molecule type" value="Genomic_DNA"/>
</dbReference>
<evidence type="ECO:0000256" key="2">
    <source>
        <dbReference type="SAM" id="MobiDB-lite"/>
    </source>
</evidence>
<feature type="compositionally biased region" description="Pro residues" evidence="2">
    <location>
        <begin position="425"/>
        <end position="434"/>
    </location>
</feature>
<dbReference type="Pfam" id="PF00867">
    <property type="entry name" value="XPG_I"/>
    <property type="match status" value="1"/>
</dbReference>
<evidence type="ECO:0000259" key="3">
    <source>
        <dbReference type="SMART" id="SM00484"/>
    </source>
</evidence>
<reference evidence="4 5" key="1">
    <citation type="submission" date="2013-07" db="EMBL/GenBank/DDBJ databases">
        <title>The Genome Sequence of Cryptococcus heveanensis BCC8398.</title>
        <authorList>
            <consortium name="The Broad Institute Genome Sequencing Platform"/>
            <person name="Cuomo C."/>
            <person name="Litvintseva A."/>
            <person name="Chen Y."/>
            <person name="Heitman J."/>
            <person name="Sun S."/>
            <person name="Springer D."/>
            <person name="Dromer F."/>
            <person name="Young S.K."/>
            <person name="Zeng Q."/>
            <person name="Gargeya S."/>
            <person name="Fitzgerald M."/>
            <person name="Abouelleil A."/>
            <person name="Alvarado L."/>
            <person name="Berlin A.M."/>
            <person name="Chapman S.B."/>
            <person name="Dewar J."/>
            <person name="Goldberg J."/>
            <person name="Griggs A."/>
            <person name="Gujja S."/>
            <person name="Hansen M."/>
            <person name="Howarth C."/>
            <person name="Imamovic A."/>
            <person name="Larimer J."/>
            <person name="McCowan C."/>
            <person name="Murphy C."/>
            <person name="Pearson M."/>
            <person name="Priest M."/>
            <person name="Roberts A."/>
            <person name="Saif S."/>
            <person name="Shea T."/>
            <person name="Sykes S."/>
            <person name="Wortman J."/>
            <person name="Nusbaum C."/>
            <person name="Birren B."/>
        </authorList>
    </citation>
    <scope>NUCLEOTIDE SEQUENCE [LARGE SCALE GENOMIC DNA]</scope>
    <source>
        <strain evidence="4 5">BCC8398</strain>
    </source>
</reference>
<dbReference type="PANTHER" id="PTHR11081">
    <property type="entry name" value="FLAP ENDONUCLEASE FAMILY MEMBER"/>
    <property type="match status" value="1"/>
</dbReference>
<comment type="function">
    <text evidence="1">5'-&gt;3' double-stranded DNA exonuclease which may also possess a cryptic 3'-&gt;5' double-stranded DNA exonuclease activity. Functions in DNA mismatch repair.</text>
</comment>
<feature type="region of interest" description="Disordered" evidence="2">
    <location>
        <begin position="362"/>
        <end position="382"/>
    </location>
</feature>
<keyword evidence="1" id="KW-0267">Excision nuclease</keyword>